<dbReference type="OrthoDB" id="9813321at2"/>
<accession>A0A329CA22</accession>
<feature type="compositionally biased region" description="Low complexity" evidence="1">
    <location>
        <begin position="83"/>
        <end position="130"/>
    </location>
</feature>
<evidence type="ECO:0000259" key="2">
    <source>
        <dbReference type="SMART" id="SM00834"/>
    </source>
</evidence>
<dbReference type="NCBIfam" id="TIGR02605">
    <property type="entry name" value="CxxC_CxxC_SSSS"/>
    <property type="match status" value="1"/>
</dbReference>
<dbReference type="Proteomes" id="UP000248918">
    <property type="component" value="Unassembled WGS sequence"/>
</dbReference>
<dbReference type="PANTHER" id="PTHR34404">
    <property type="entry name" value="REGULATORY PROTEIN, FMDB FAMILY"/>
    <property type="match status" value="1"/>
</dbReference>
<dbReference type="STRING" id="1169143.GCA_000383275_04596"/>
<proteinExistence type="predicted"/>
<name>A0A329CA22_9BURK</name>
<dbReference type="PANTHER" id="PTHR34404:SF2">
    <property type="entry name" value="CONSERVED SERINE RICH PROTEIN"/>
    <property type="match status" value="1"/>
</dbReference>
<dbReference type="SMART" id="SM00834">
    <property type="entry name" value="CxxC_CXXC_SSSS"/>
    <property type="match status" value="1"/>
</dbReference>
<dbReference type="Pfam" id="PF09723">
    <property type="entry name" value="Zn_ribbon_8"/>
    <property type="match status" value="1"/>
</dbReference>
<evidence type="ECO:0000313" key="3">
    <source>
        <dbReference type="EMBL" id="RAS30957.1"/>
    </source>
</evidence>
<dbReference type="AlphaFoldDB" id="A0A329CA22"/>
<feature type="domain" description="Putative regulatory protein FmdB zinc ribbon" evidence="2">
    <location>
        <begin position="1"/>
        <end position="42"/>
    </location>
</feature>
<evidence type="ECO:0000313" key="4">
    <source>
        <dbReference type="Proteomes" id="UP000248918"/>
    </source>
</evidence>
<dbReference type="RefSeq" id="WP_111932461.1">
    <property type="nucleotide sequence ID" value="NZ_CADFFP010000012.1"/>
</dbReference>
<protein>
    <submittedName>
        <fullName evidence="3">Putative FmdB family regulatory protein</fullName>
    </submittedName>
</protein>
<comment type="caution">
    <text evidence="3">The sequence shown here is derived from an EMBL/GenBank/DDBJ whole genome shotgun (WGS) entry which is preliminary data.</text>
</comment>
<gene>
    <name evidence="3" type="ORF">BX591_109134</name>
</gene>
<sequence>MPIYAYRCESCGFGKDVLQKMSDPQLTQCPECGKDTFRKQVTAAGFQLKGSGWYVTDFRGGNSGAAAPAKADANGAANGGAGENAAAANNGSAKSDAAPAAAGSPNAAATPAAPAAAPAAAPSSSGSGSA</sequence>
<evidence type="ECO:0000256" key="1">
    <source>
        <dbReference type="SAM" id="MobiDB-lite"/>
    </source>
</evidence>
<reference evidence="3 4" key="1">
    <citation type="submission" date="2018-06" db="EMBL/GenBank/DDBJ databases">
        <title>Genomic Encyclopedia of Type Strains, Phase III (KMG-III): the genomes of soil and plant-associated and newly described type strains.</title>
        <authorList>
            <person name="Whitman W."/>
        </authorList>
    </citation>
    <scope>NUCLEOTIDE SEQUENCE [LARGE SCALE GENOMIC DNA]</scope>
    <source>
        <strain evidence="3 4">LMG 23644</strain>
    </source>
</reference>
<feature type="compositionally biased region" description="Low complexity" evidence="1">
    <location>
        <begin position="65"/>
        <end position="76"/>
    </location>
</feature>
<dbReference type="InterPro" id="IPR013429">
    <property type="entry name" value="Regulatory_FmdB_Zinc_ribbon"/>
</dbReference>
<organism evidence="3 4">
    <name type="scientific">Paraburkholderia bryophila</name>
    <dbReference type="NCBI Taxonomy" id="420952"/>
    <lineage>
        <taxon>Bacteria</taxon>
        <taxon>Pseudomonadati</taxon>
        <taxon>Pseudomonadota</taxon>
        <taxon>Betaproteobacteria</taxon>
        <taxon>Burkholderiales</taxon>
        <taxon>Burkholderiaceae</taxon>
        <taxon>Paraburkholderia</taxon>
    </lineage>
</organism>
<feature type="region of interest" description="Disordered" evidence="1">
    <location>
        <begin position="65"/>
        <end position="130"/>
    </location>
</feature>
<dbReference type="EMBL" id="QLTK01000009">
    <property type="protein sequence ID" value="RAS30957.1"/>
    <property type="molecule type" value="Genomic_DNA"/>
</dbReference>